<dbReference type="InterPro" id="IPR036864">
    <property type="entry name" value="Zn2-C6_fun-type_DNA-bd_sf"/>
</dbReference>
<dbReference type="AlphaFoldDB" id="A0A4P6XKQ6"/>
<name>A0A4P6XKQ6_9ASCO</name>
<dbReference type="GO" id="GO:0005634">
    <property type="term" value="C:nucleus"/>
    <property type="evidence" value="ECO:0007669"/>
    <property type="project" value="UniProtKB-SubCell"/>
</dbReference>
<dbReference type="EMBL" id="CP034457">
    <property type="protein sequence ID" value="QBM87309.1"/>
    <property type="molecule type" value="Genomic_DNA"/>
</dbReference>
<accession>A0A4P6XKQ6</accession>
<evidence type="ECO:0000256" key="7">
    <source>
        <dbReference type="SAM" id="MobiDB-lite"/>
    </source>
</evidence>
<keyword evidence="6" id="KW-0539">Nucleus</keyword>
<evidence type="ECO:0000256" key="3">
    <source>
        <dbReference type="ARBA" id="ARBA00023015"/>
    </source>
</evidence>
<dbReference type="PANTHER" id="PTHR31845">
    <property type="entry name" value="FINGER DOMAIN PROTEIN, PUTATIVE-RELATED"/>
    <property type="match status" value="1"/>
</dbReference>
<dbReference type="GO" id="GO:0008270">
    <property type="term" value="F:zinc ion binding"/>
    <property type="evidence" value="ECO:0007669"/>
    <property type="project" value="InterPro"/>
</dbReference>
<dbReference type="PROSITE" id="PS00463">
    <property type="entry name" value="ZN2_CY6_FUNGAL_1"/>
    <property type="match status" value="1"/>
</dbReference>
<keyword evidence="4" id="KW-0238">DNA-binding</keyword>
<keyword evidence="5" id="KW-0804">Transcription</keyword>
<evidence type="ECO:0000256" key="1">
    <source>
        <dbReference type="ARBA" id="ARBA00004123"/>
    </source>
</evidence>
<evidence type="ECO:0000259" key="8">
    <source>
        <dbReference type="PROSITE" id="PS50048"/>
    </source>
</evidence>
<dbReference type="Proteomes" id="UP000292447">
    <property type="component" value="Chromosome II"/>
</dbReference>
<evidence type="ECO:0000313" key="10">
    <source>
        <dbReference type="Proteomes" id="UP000292447"/>
    </source>
</evidence>
<reference evidence="10" key="1">
    <citation type="submission" date="2019-03" db="EMBL/GenBank/DDBJ databases">
        <title>Snf2 controls pulcherriminic acid biosynthesis and connects pigmentation and antifungal activity of the yeast Metschnikowia pulcherrima.</title>
        <authorList>
            <person name="Gore-Lloyd D."/>
            <person name="Sumann I."/>
            <person name="Brachmann A.O."/>
            <person name="Schneeberger K."/>
            <person name="Ortiz-Merino R.A."/>
            <person name="Moreno-Beltran M."/>
            <person name="Schlaefli M."/>
            <person name="Kirner P."/>
            <person name="Santos Kron A."/>
            <person name="Wolfe K.H."/>
            <person name="Piel J."/>
            <person name="Ahrens C.H."/>
            <person name="Henk D."/>
            <person name="Freimoser F.M."/>
        </authorList>
    </citation>
    <scope>NUCLEOTIDE SEQUENCE [LARGE SCALE GENOMIC DNA]</scope>
    <source>
        <strain evidence="10">APC 1.2</strain>
    </source>
</reference>
<gene>
    <name evidence="9" type="primary">MPUL0B05110</name>
    <name evidence="9" type="ORF">METSCH_B05110</name>
</gene>
<dbReference type="GO" id="GO:0000981">
    <property type="term" value="F:DNA-binding transcription factor activity, RNA polymerase II-specific"/>
    <property type="evidence" value="ECO:0007669"/>
    <property type="project" value="InterPro"/>
</dbReference>
<protein>
    <submittedName>
        <fullName evidence="9">Zn(2)-Cys(6) binuclear cluster domain-containing protein</fullName>
    </submittedName>
</protein>
<keyword evidence="3" id="KW-0805">Transcription regulation</keyword>
<organism evidence="9 10">
    <name type="scientific">Metschnikowia aff. pulcherrima</name>
    <dbReference type="NCBI Taxonomy" id="2163413"/>
    <lineage>
        <taxon>Eukaryota</taxon>
        <taxon>Fungi</taxon>
        <taxon>Dikarya</taxon>
        <taxon>Ascomycota</taxon>
        <taxon>Saccharomycotina</taxon>
        <taxon>Pichiomycetes</taxon>
        <taxon>Metschnikowiaceae</taxon>
        <taxon>Metschnikowia</taxon>
    </lineage>
</organism>
<feature type="region of interest" description="Disordered" evidence="7">
    <location>
        <begin position="737"/>
        <end position="766"/>
    </location>
</feature>
<evidence type="ECO:0000256" key="6">
    <source>
        <dbReference type="ARBA" id="ARBA00023242"/>
    </source>
</evidence>
<dbReference type="Pfam" id="PF04082">
    <property type="entry name" value="Fungal_trans"/>
    <property type="match status" value="1"/>
</dbReference>
<feature type="region of interest" description="Disordered" evidence="7">
    <location>
        <begin position="103"/>
        <end position="137"/>
    </location>
</feature>
<feature type="region of interest" description="Disordered" evidence="7">
    <location>
        <begin position="555"/>
        <end position="579"/>
    </location>
</feature>
<dbReference type="InterPro" id="IPR001138">
    <property type="entry name" value="Zn2Cys6_DnaBD"/>
</dbReference>
<dbReference type="PANTHER" id="PTHR31845:SF17">
    <property type="entry name" value="ZN(II)2CYS6 TRANSCRIPTION FACTOR (EUROFUNG)"/>
    <property type="match status" value="1"/>
</dbReference>
<dbReference type="InterPro" id="IPR051089">
    <property type="entry name" value="prtT"/>
</dbReference>
<evidence type="ECO:0000256" key="4">
    <source>
        <dbReference type="ARBA" id="ARBA00023125"/>
    </source>
</evidence>
<dbReference type="SMART" id="SM00066">
    <property type="entry name" value="GAL4"/>
    <property type="match status" value="1"/>
</dbReference>
<dbReference type="GO" id="GO:0000976">
    <property type="term" value="F:transcription cis-regulatory region binding"/>
    <property type="evidence" value="ECO:0007669"/>
    <property type="project" value="TreeGrafter"/>
</dbReference>
<evidence type="ECO:0000256" key="5">
    <source>
        <dbReference type="ARBA" id="ARBA00023163"/>
    </source>
</evidence>
<sequence>MAKGNRTKPCSNCKKAKVKCEYENSLPCVRCLKYGTAHSCHFLIKLPTLNFPVISNPQLDASLDKSFETPRAPVQNGSRPLNSIYNVGNTLPAPIPARSNGQNTIPTSLPALAPSNAPPRTTHVPLHPKTTEKDSTVMSTNELEWRSSMENKLNSVDAKFNDILSALQANQNTPPGTVSPAGANQDSNIREKLHYTGKNGYAQNTLCLKRRGSVSDESNTLKRARYGPDDFRDNVITIDDAKTLFKFFDENIAQQLFGFEIKKFAVDVVWETSPILVCAICTIALMHYPHPDISTKQSLLQEHLRKLCASVLFTSRPRTEQEAFNTIVSLVLCSFWLSDSQMFTGLALQLAKEFNLNRPARGEQSKSTLNEQDRLKLWYLLFILDGQQSMTLNRQALVSSDDYTLRNPRQLLLQEEPLKIKDKNHTARKNSVPKTVHEPRHNSYEKMTDLRLVSQVEYNIALSESFKGNAWDLLAPQSFGIPSRTNLELDKWMVSWTVLLAPMNNGTVWLSKSTLIYYNFAKMHINSSVIRQLQEDRAGESLLLPNWRKYKTPVQDTHAGHVTEAPELDSDDSDSDEEDDFVTNAALVTQDQALVSYNIAVNAAQTVLNLVLSDPDILNNLKYVPVHIHMMLYYAAILLVSPPALARDSDSETARYFHDVIDKLKIVRCLQKKVYLNLPTDRLFGDQLIRNLENLFEERIATLMAELHESRLDIPRKAELINEISTLQFTSTVQSSLDNTSNSLSRESSPRPEKISAWPGSHHGHP</sequence>
<evidence type="ECO:0000313" key="9">
    <source>
        <dbReference type="EMBL" id="QBM87309.1"/>
    </source>
</evidence>
<keyword evidence="2" id="KW-0479">Metal-binding</keyword>
<dbReference type="PROSITE" id="PS50048">
    <property type="entry name" value="ZN2_CY6_FUNGAL_2"/>
    <property type="match status" value="1"/>
</dbReference>
<dbReference type="SUPFAM" id="SSF57701">
    <property type="entry name" value="Zn2/Cys6 DNA-binding domain"/>
    <property type="match status" value="1"/>
</dbReference>
<feature type="compositionally biased region" description="Acidic residues" evidence="7">
    <location>
        <begin position="566"/>
        <end position="579"/>
    </location>
</feature>
<dbReference type="InterPro" id="IPR007219">
    <property type="entry name" value="XnlR_reg_dom"/>
</dbReference>
<feature type="compositionally biased region" description="Polar residues" evidence="7">
    <location>
        <begin position="737"/>
        <end position="747"/>
    </location>
</feature>
<dbReference type="GO" id="GO:0006351">
    <property type="term" value="P:DNA-templated transcription"/>
    <property type="evidence" value="ECO:0007669"/>
    <property type="project" value="InterPro"/>
</dbReference>
<feature type="domain" description="Zn(2)-C6 fungal-type" evidence="8">
    <location>
        <begin position="9"/>
        <end position="42"/>
    </location>
</feature>
<dbReference type="CDD" id="cd12148">
    <property type="entry name" value="fungal_TF_MHR"/>
    <property type="match status" value="1"/>
</dbReference>
<dbReference type="STRING" id="2163413.A0A4P6XKQ6"/>
<feature type="compositionally biased region" description="Low complexity" evidence="7">
    <location>
        <begin position="106"/>
        <end position="119"/>
    </location>
</feature>
<evidence type="ECO:0000256" key="2">
    <source>
        <dbReference type="ARBA" id="ARBA00022723"/>
    </source>
</evidence>
<keyword evidence="10" id="KW-1185">Reference proteome</keyword>
<dbReference type="Pfam" id="PF00172">
    <property type="entry name" value="Zn_clus"/>
    <property type="match status" value="1"/>
</dbReference>
<comment type="subcellular location">
    <subcellularLocation>
        <location evidence="1">Nucleus</location>
    </subcellularLocation>
</comment>
<dbReference type="CDD" id="cd00067">
    <property type="entry name" value="GAL4"/>
    <property type="match status" value="1"/>
</dbReference>
<proteinExistence type="predicted"/>
<dbReference type="SMART" id="SM00906">
    <property type="entry name" value="Fungal_trans"/>
    <property type="match status" value="1"/>
</dbReference>